<comment type="caution">
    <text evidence="1">The sequence shown here is derived from an EMBL/GenBank/DDBJ whole genome shotgun (WGS) entry which is preliminary data.</text>
</comment>
<dbReference type="EMBL" id="SRPY01000118">
    <property type="protein sequence ID" value="KAG5928400.1"/>
    <property type="molecule type" value="Genomic_DNA"/>
</dbReference>
<protein>
    <recommendedName>
        <fullName evidence="3">Capsule polysaccharide biosynthesis protein</fullName>
    </recommendedName>
</protein>
<evidence type="ECO:0000313" key="1">
    <source>
        <dbReference type="EMBL" id="KAG5928400.1"/>
    </source>
</evidence>
<dbReference type="Pfam" id="PF05704">
    <property type="entry name" value="Caps_synth"/>
    <property type="match status" value="1"/>
</dbReference>
<dbReference type="GO" id="GO:0016757">
    <property type="term" value="F:glycosyltransferase activity"/>
    <property type="evidence" value="ECO:0007669"/>
    <property type="project" value="InterPro"/>
</dbReference>
<keyword evidence="2" id="KW-1185">Reference proteome</keyword>
<evidence type="ECO:0000313" key="2">
    <source>
        <dbReference type="Proteomes" id="UP000811619"/>
    </source>
</evidence>
<organism evidence="1 2">
    <name type="scientific">Claviceps africana</name>
    <dbReference type="NCBI Taxonomy" id="83212"/>
    <lineage>
        <taxon>Eukaryota</taxon>
        <taxon>Fungi</taxon>
        <taxon>Dikarya</taxon>
        <taxon>Ascomycota</taxon>
        <taxon>Pezizomycotina</taxon>
        <taxon>Sordariomycetes</taxon>
        <taxon>Hypocreomycetidae</taxon>
        <taxon>Hypocreales</taxon>
        <taxon>Clavicipitaceae</taxon>
        <taxon>Claviceps</taxon>
    </lineage>
</organism>
<name>A0A8K0JBB6_9HYPO</name>
<dbReference type="InterPro" id="IPR008441">
    <property type="entry name" value="AfumC-like_glycosyl_Trfase"/>
</dbReference>
<dbReference type="Proteomes" id="UP000811619">
    <property type="component" value="Unassembled WGS sequence"/>
</dbReference>
<evidence type="ECO:0008006" key="3">
    <source>
        <dbReference type="Google" id="ProtNLM"/>
    </source>
</evidence>
<dbReference type="AlphaFoldDB" id="A0A8K0JBB6"/>
<dbReference type="SUPFAM" id="SSF53448">
    <property type="entry name" value="Nucleotide-diphospho-sugar transferases"/>
    <property type="match status" value="1"/>
</dbReference>
<gene>
    <name evidence="1" type="ORF">E4U42_000696</name>
</gene>
<dbReference type="OrthoDB" id="409543at2759"/>
<accession>A0A8K0JBB6</accession>
<sequence length="418" mass="47301">MGSASPTYKIPDGMCAIPDALLDLRSDQEIDHDILHPKPVSGIKNIWFYWHIGYAKMHPYGQRTVRAWHCRFSKLGWTVRVVDKELGSPMHISNFVDINDPDNFPLAFTQGTLCGPYAVQHSSDLVRFPLLLKYGGVYADVGLIQIGDLERLWNATVGNPDSPYDLLSYNVGSAEDRNLTNYFMAANRDNPLLLRAHRLLLAVWAEDGGKTCTDGMCTSGLLKEQPLAHWDFTFEEDGRVYSEDDVTRMMADYIIQGLALQMAMNLQDPEDGWDGPKYCAEHVYAIDYMVGSLLINEMTSWNGRRQFDLMSLPLPKEGQPESFDQKLAREIVEACLGKSFGFKLTTGIIIRVVGETLSSLWRSHTGTDNEPGTYAHYLRHGTKYWSQTELPERQKWEVLKPVKVGPLLRESPHPSCPR</sequence>
<proteinExistence type="predicted"/>
<reference evidence="1" key="1">
    <citation type="journal article" date="2020" name="bioRxiv">
        <title>Whole genome comparisons of ergot fungi reveals the divergence and evolution of species within the genus Claviceps are the result of varying mechanisms driving genome evolution and host range expansion.</title>
        <authorList>
            <person name="Wyka S.A."/>
            <person name="Mondo S.J."/>
            <person name="Liu M."/>
            <person name="Dettman J."/>
            <person name="Nalam V."/>
            <person name="Broders K.D."/>
        </authorList>
    </citation>
    <scope>NUCLEOTIDE SEQUENCE</scope>
    <source>
        <strain evidence="1">CCC 489</strain>
    </source>
</reference>
<dbReference type="Gene3D" id="3.90.550.20">
    <property type="match status" value="1"/>
</dbReference>
<dbReference type="InterPro" id="IPR029044">
    <property type="entry name" value="Nucleotide-diphossugar_trans"/>
</dbReference>